<keyword evidence="2" id="KW-1185">Reference proteome</keyword>
<reference evidence="1 2" key="1">
    <citation type="journal article" date="2020" name="Cell">
        <title>Large-Scale Comparative Analyses of Tick Genomes Elucidate Their Genetic Diversity and Vector Capacities.</title>
        <authorList>
            <consortium name="Tick Genome and Microbiome Consortium (TIGMIC)"/>
            <person name="Jia N."/>
            <person name="Wang J."/>
            <person name="Shi W."/>
            <person name="Du L."/>
            <person name="Sun Y."/>
            <person name="Zhan W."/>
            <person name="Jiang J.F."/>
            <person name="Wang Q."/>
            <person name="Zhang B."/>
            <person name="Ji P."/>
            <person name="Bell-Sakyi L."/>
            <person name="Cui X.M."/>
            <person name="Yuan T.T."/>
            <person name="Jiang B.G."/>
            <person name="Yang W.F."/>
            <person name="Lam T.T."/>
            <person name="Chang Q.C."/>
            <person name="Ding S.J."/>
            <person name="Wang X.J."/>
            <person name="Zhu J.G."/>
            <person name="Ruan X.D."/>
            <person name="Zhao L."/>
            <person name="Wei J.T."/>
            <person name="Ye R.Z."/>
            <person name="Que T.C."/>
            <person name="Du C.H."/>
            <person name="Zhou Y.H."/>
            <person name="Cheng J.X."/>
            <person name="Dai P.F."/>
            <person name="Guo W.B."/>
            <person name="Han X.H."/>
            <person name="Huang E.J."/>
            <person name="Li L.F."/>
            <person name="Wei W."/>
            <person name="Gao Y.C."/>
            <person name="Liu J.Z."/>
            <person name="Shao H.Z."/>
            <person name="Wang X."/>
            <person name="Wang C.C."/>
            <person name="Yang T.C."/>
            <person name="Huo Q.B."/>
            <person name="Li W."/>
            <person name="Chen H.Y."/>
            <person name="Chen S.E."/>
            <person name="Zhou L.G."/>
            <person name="Ni X.B."/>
            <person name="Tian J.H."/>
            <person name="Sheng Y."/>
            <person name="Liu T."/>
            <person name="Pan Y.S."/>
            <person name="Xia L.Y."/>
            <person name="Li J."/>
            <person name="Zhao F."/>
            <person name="Cao W.C."/>
        </authorList>
    </citation>
    <scope>NUCLEOTIDE SEQUENCE [LARGE SCALE GENOMIC DNA]</scope>
    <source>
        <strain evidence="1">Iper-2018</strain>
    </source>
</reference>
<comment type="caution">
    <text evidence="1">The sequence shown here is derived from an EMBL/GenBank/DDBJ whole genome shotgun (WGS) entry which is preliminary data.</text>
</comment>
<evidence type="ECO:0000313" key="1">
    <source>
        <dbReference type="EMBL" id="KAG0443862.1"/>
    </source>
</evidence>
<dbReference type="EMBL" id="JABSTQ010002789">
    <property type="protein sequence ID" value="KAG0443862.1"/>
    <property type="molecule type" value="Genomic_DNA"/>
</dbReference>
<dbReference type="Proteomes" id="UP000805193">
    <property type="component" value="Unassembled WGS sequence"/>
</dbReference>
<sequence length="305" mass="34858">MRKWSQASLCVNILGNLLSRGSWEPIKEVLASSCYLYKGKCVFQVCELHFADGDILRVTLHIDAATGYTVTVPLKYPRLRQGAVPHRFHNCPNYLSTDVNIREDREVRRVRLEVDVLQTAVAESINLFQAEKEADGILGIKDVADYLRSKKSRFWHIIESSNRLILVHIVDDEAPWIKYSIVVNVDLRLTFHEGKTATKTLGSSLQIPAGDIFEISHLLLGQLSTTTAENKVHVIQFLSEQLALLSKKKQPRRYSVDFMIFCLYNFYNISSCLQVCPQQWKHFSPTPDDHQLNLLIVRDESSTRA</sequence>
<evidence type="ECO:0000313" key="2">
    <source>
        <dbReference type="Proteomes" id="UP000805193"/>
    </source>
</evidence>
<name>A0AC60QW33_IXOPE</name>
<proteinExistence type="predicted"/>
<organism evidence="1 2">
    <name type="scientific">Ixodes persulcatus</name>
    <name type="common">Taiga tick</name>
    <dbReference type="NCBI Taxonomy" id="34615"/>
    <lineage>
        <taxon>Eukaryota</taxon>
        <taxon>Metazoa</taxon>
        <taxon>Ecdysozoa</taxon>
        <taxon>Arthropoda</taxon>
        <taxon>Chelicerata</taxon>
        <taxon>Arachnida</taxon>
        <taxon>Acari</taxon>
        <taxon>Parasitiformes</taxon>
        <taxon>Ixodida</taxon>
        <taxon>Ixodoidea</taxon>
        <taxon>Ixodidae</taxon>
        <taxon>Ixodinae</taxon>
        <taxon>Ixodes</taxon>
    </lineage>
</organism>
<accession>A0AC60QW33</accession>
<gene>
    <name evidence="1" type="ORF">HPB47_014445</name>
</gene>
<protein>
    <submittedName>
        <fullName evidence="1">Uncharacterized protein</fullName>
    </submittedName>
</protein>